<feature type="region of interest" description="Disordered" evidence="1">
    <location>
        <begin position="33"/>
        <end position="68"/>
    </location>
</feature>
<keyword evidence="4" id="KW-1185">Reference proteome</keyword>
<dbReference type="RefSeq" id="WP_044441282.1">
    <property type="nucleotide sequence ID" value="NZ_JYFC01000003.1"/>
</dbReference>
<feature type="compositionally biased region" description="Polar residues" evidence="1">
    <location>
        <begin position="50"/>
        <end position="59"/>
    </location>
</feature>
<dbReference type="Proteomes" id="UP000032503">
    <property type="component" value="Unassembled WGS sequence"/>
</dbReference>
<protein>
    <recommendedName>
        <fullName evidence="5">DUF3558 domain-containing protein</fullName>
    </recommendedName>
</protein>
<evidence type="ECO:0000256" key="2">
    <source>
        <dbReference type="SAM" id="SignalP"/>
    </source>
</evidence>
<gene>
    <name evidence="3" type="ORF">TZ00_10140</name>
</gene>
<dbReference type="EMBL" id="JYFC01000003">
    <property type="protein sequence ID" value="KJC64671.1"/>
    <property type="molecule type" value="Genomic_DNA"/>
</dbReference>
<comment type="caution">
    <text evidence="3">The sequence shown here is derived from an EMBL/GenBank/DDBJ whole genome shotgun (WGS) entry which is preliminary data.</text>
</comment>
<keyword evidence="2" id="KW-0732">Signal</keyword>
<reference evidence="3 4" key="1">
    <citation type="journal article" date="2001" name="Int. J. Syst. Evol. Microbiol.">
        <title>Agreia bicolorata gen. nov., sp. nov., to accommodate actinobacteria isolated from narrow reed grass infected by the nematode Heteroanguina graminophila.</title>
        <authorList>
            <person name="Evtushenko L.I."/>
            <person name="Dorofeeva L.V."/>
            <person name="Dobrovolskaya T.G."/>
            <person name="Streshinskaya G.M."/>
            <person name="Subbotin S.A."/>
            <person name="Tiedje J.M."/>
        </authorList>
    </citation>
    <scope>NUCLEOTIDE SEQUENCE [LARGE SCALE GENOMIC DNA]</scope>
    <source>
        <strain evidence="3 4">VKM Ac-1804</strain>
    </source>
</reference>
<evidence type="ECO:0008006" key="5">
    <source>
        <dbReference type="Google" id="ProtNLM"/>
    </source>
</evidence>
<evidence type="ECO:0000256" key="1">
    <source>
        <dbReference type="SAM" id="MobiDB-lite"/>
    </source>
</evidence>
<evidence type="ECO:0000313" key="4">
    <source>
        <dbReference type="Proteomes" id="UP000032503"/>
    </source>
</evidence>
<feature type="signal peptide" evidence="2">
    <location>
        <begin position="1"/>
        <end position="30"/>
    </location>
</feature>
<accession>A0ABR5CGH1</accession>
<name>A0ABR5CGH1_9MICO</name>
<organism evidence="3 4">
    <name type="scientific">Agreia bicolorata</name>
    <dbReference type="NCBI Taxonomy" id="110935"/>
    <lineage>
        <taxon>Bacteria</taxon>
        <taxon>Bacillati</taxon>
        <taxon>Actinomycetota</taxon>
        <taxon>Actinomycetes</taxon>
        <taxon>Micrococcales</taxon>
        <taxon>Microbacteriaceae</taxon>
        <taxon>Agreia</taxon>
    </lineage>
</organism>
<feature type="compositionally biased region" description="Low complexity" evidence="1">
    <location>
        <begin position="34"/>
        <end position="49"/>
    </location>
</feature>
<feature type="chain" id="PRO_5045635101" description="DUF3558 domain-containing protein" evidence="2">
    <location>
        <begin position="31"/>
        <end position="219"/>
    </location>
</feature>
<dbReference type="PROSITE" id="PS51257">
    <property type="entry name" value="PROKAR_LIPOPROTEIN"/>
    <property type="match status" value="1"/>
</dbReference>
<evidence type="ECO:0000313" key="3">
    <source>
        <dbReference type="EMBL" id="KJC64671.1"/>
    </source>
</evidence>
<proteinExistence type="predicted"/>
<sequence length="219" mass="22002">MTARSKTQSTILAAVAVALMTAVLSGCSNTGDTAPAGSSAGQAPAAPQGETTGAPSSTPDADEGFPSCDEVKAALGPEVAGLIELEGSENGVSTGSLGPELGCVWYTPETNASNIEIGEYGGISVGVSRDPSYTEESMEPLGWTVQDARVSGAGAWALKPGGQYDPAAQLDVAGMQVVRDGTVVVFTSLGVALQEVPQLASLTNEWALVGGVAVLDLMD</sequence>